<keyword evidence="1" id="KW-0378">Hydrolase</keyword>
<evidence type="ECO:0000313" key="1">
    <source>
        <dbReference type="EMBL" id="KAI6088774.1"/>
    </source>
</evidence>
<proteinExistence type="predicted"/>
<dbReference type="Proteomes" id="UP001497680">
    <property type="component" value="Unassembled WGS sequence"/>
</dbReference>
<reference evidence="1 2" key="1">
    <citation type="journal article" date="2022" name="New Phytol.">
        <title>Ecological generalism drives hyperdiversity of secondary metabolite gene clusters in xylarialean endophytes.</title>
        <authorList>
            <person name="Franco M.E.E."/>
            <person name="Wisecaver J.H."/>
            <person name="Arnold A.E."/>
            <person name="Ju Y.M."/>
            <person name="Slot J.C."/>
            <person name="Ahrendt S."/>
            <person name="Moore L.P."/>
            <person name="Eastman K.E."/>
            <person name="Scott K."/>
            <person name="Konkel Z."/>
            <person name="Mondo S.J."/>
            <person name="Kuo A."/>
            <person name="Hayes R.D."/>
            <person name="Haridas S."/>
            <person name="Andreopoulos B."/>
            <person name="Riley R."/>
            <person name="LaButti K."/>
            <person name="Pangilinan J."/>
            <person name="Lipzen A."/>
            <person name="Amirebrahimi M."/>
            <person name="Yan J."/>
            <person name="Adam C."/>
            <person name="Keymanesh K."/>
            <person name="Ng V."/>
            <person name="Louie K."/>
            <person name="Northen T."/>
            <person name="Drula E."/>
            <person name="Henrissat B."/>
            <person name="Hsieh H.M."/>
            <person name="Youens-Clark K."/>
            <person name="Lutzoni F."/>
            <person name="Miadlikowska J."/>
            <person name="Eastwood D.C."/>
            <person name="Hamelin R.C."/>
            <person name="Grigoriev I.V."/>
            <person name="U'Ren J.M."/>
        </authorList>
    </citation>
    <scope>NUCLEOTIDE SEQUENCE [LARGE SCALE GENOMIC DNA]</scope>
    <source>
        <strain evidence="1 2">ER1909</strain>
    </source>
</reference>
<sequence length="854" mass="94127">MYARYVPPPKGAATSPEPDHAAEPSNLPTLPQPTVYARYIPPPKSTKEPSQPPQHVHFDETDDIDEPPAKKAKLIENDENSKEPKQKFKKSKKSKKGAQLSTNDLDVPNNDQPTTGPAIPNGINGDEIPAELDISDQPIAQESLDKAPESVENVKKEKKGKKKSKRKDEAEVEAEIDDGTPIRHRSVLKKAAKSIQRAPDPKPSADDQDVPMQDAPQVDGNADIDANGDMDVDANVPDVQGLQPLPQPEPIVEDTTKPSYETLPPWLAKPIRVSPQAIAPFTQFGLSPELGISPEVEEKLAANGYKEAFAIQTAVIPLLLPHHDKSMHGDILVSAATGSGKTLAYTLPVVRDLSLGNRHVTRLRAVVVLPTRELVRQVQQVCEQCSGVFSLNGSRRRVRVAIAMGSQPFDHEQEALVERGEKHDPEAYAKRNKRLASESGYGSGEDSDEGYNTEDEEKATIRKREDKIQTLPDHVVSYTSKVDILICTPGRLVEHIKYTPGFSLDFVRWLIVDEADKLLGQHFQQWLDVVIPRLQSNENGARNHKQSNLSGVRKIVLSATMTKDLDRLEGLKLRWPKLVVLEGSGAASEPETIVTQADLALPELLEEAALKVSDSNLKPLFLLDLLQSEYIFGQSSPSRATQDPLDDDTSSSESDSDSESDLETSFRPSRTTGKGDKPSILIFTKSNETALRLSRLLSLLAPTLASLVGTLTSTTQYATRRRTIRSFLAGKLRILVASDLVARGIDLPSLDHVVNYDVPSSVASYVHRVGRTARAGKTGRAWTLYTNPEARWFWNEVASENAIQRNKKVERVRVTEEKEDAFEKKVAAYESALAKLGEEASESRTKTRGRSLES</sequence>
<name>A0ACC0D7Q8_9PEZI</name>
<organism evidence="1 2">
    <name type="scientific">Hypoxylon rubiginosum</name>
    <dbReference type="NCBI Taxonomy" id="110542"/>
    <lineage>
        <taxon>Eukaryota</taxon>
        <taxon>Fungi</taxon>
        <taxon>Dikarya</taxon>
        <taxon>Ascomycota</taxon>
        <taxon>Pezizomycotina</taxon>
        <taxon>Sordariomycetes</taxon>
        <taxon>Xylariomycetidae</taxon>
        <taxon>Xylariales</taxon>
        <taxon>Hypoxylaceae</taxon>
        <taxon>Hypoxylon</taxon>
    </lineage>
</organism>
<evidence type="ECO:0000313" key="2">
    <source>
        <dbReference type="Proteomes" id="UP001497680"/>
    </source>
</evidence>
<comment type="caution">
    <text evidence="1">The sequence shown here is derived from an EMBL/GenBank/DDBJ whole genome shotgun (WGS) entry which is preliminary data.</text>
</comment>
<accession>A0ACC0D7Q8</accession>
<keyword evidence="2" id="KW-1185">Reference proteome</keyword>
<dbReference type="EMBL" id="MU394299">
    <property type="protein sequence ID" value="KAI6088774.1"/>
    <property type="molecule type" value="Genomic_DNA"/>
</dbReference>
<protein>
    <submittedName>
        <fullName evidence="1">P-loop containing nucleoside triphosphate hydrolase protein</fullName>
    </submittedName>
</protein>
<gene>
    <name evidence="1" type="ORF">F4821DRAFT_232931</name>
</gene>